<dbReference type="InParanoid" id="A0A2U3N1A8"/>
<evidence type="ECO:0000256" key="1">
    <source>
        <dbReference type="SAM" id="MobiDB-lite"/>
    </source>
</evidence>
<proteinExistence type="predicted"/>
<feature type="region of interest" description="Disordered" evidence="1">
    <location>
        <begin position="67"/>
        <end position="104"/>
    </location>
</feature>
<keyword evidence="2" id="KW-0812">Transmembrane</keyword>
<organism evidence="3 4">
    <name type="scientific">Acinetobacter stercoris</name>
    <dbReference type="NCBI Taxonomy" id="2126983"/>
    <lineage>
        <taxon>Bacteria</taxon>
        <taxon>Pseudomonadati</taxon>
        <taxon>Pseudomonadota</taxon>
        <taxon>Gammaproteobacteria</taxon>
        <taxon>Moraxellales</taxon>
        <taxon>Moraxellaceae</taxon>
        <taxon>Acinetobacter</taxon>
    </lineage>
</organism>
<dbReference type="RefSeq" id="WP_121974847.1">
    <property type="nucleotide sequence ID" value="NZ_OOGT01000135.1"/>
</dbReference>
<evidence type="ECO:0000313" key="4">
    <source>
        <dbReference type="Proteomes" id="UP000245974"/>
    </source>
</evidence>
<dbReference type="AlphaFoldDB" id="A0A2U3N1A8"/>
<dbReference type="Proteomes" id="UP000245974">
    <property type="component" value="Unassembled WGS sequence"/>
</dbReference>
<evidence type="ECO:0000256" key="2">
    <source>
        <dbReference type="SAM" id="Phobius"/>
    </source>
</evidence>
<evidence type="ECO:0000313" key="3">
    <source>
        <dbReference type="EMBL" id="SPL71424.1"/>
    </source>
</evidence>
<dbReference type="EMBL" id="OOGT01000135">
    <property type="protein sequence ID" value="SPL71424.1"/>
    <property type="molecule type" value="Genomic_DNA"/>
</dbReference>
<protein>
    <submittedName>
        <fullName evidence="3">Uncharacterized protein</fullName>
    </submittedName>
</protein>
<reference evidence="4" key="1">
    <citation type="submission" date="2018-03" db="EMBL/GenBank/DDBJ databases">
        <authorList>
            <person name="Blom J."/>
        </authorList>
    </citation>
    <scope>NUCLEOTIDE SEQUENCE [LARGE SCALE GENOMIC DNA]</scope>
    <source>
        <strain evidence="4">KPC-SM-21</strain>
    </source>
</reference>
<name>A0A2U3N1A8_9GAMM</name>
<keyword evidence="2" id="KW-0472">Membrane</keyword>
<feature type="transmembrane region" description="Helical" evidence="2">
    <location>
        <begin position="7"/>
        <end position="29"/>
    </location>
</feature>
<sequence>MNIELKIAFYFSVFIILMMPICIFIQIIIKKYLYVGKNLAFLKKNRETPVDKKLLIDTNPIQDAEHVQFNKPPVSVDQETSKENQTPEIRYPRRSLASVSSDQVTRSIKLKRPVLKMDVKAHPMSTTSDQQDIVQKADLAVNVAAADTKEPVLENLSQETESAVTTKSYISESLEQKEQGLLAQPEYVKNINEDNQSSIIALLEEQQPVIEPTLINNVEKEAEADIVEPLVMQDSLLLNSVEQIGTDSDDEINPLDKSSSIRASVTTQEVAVENNLLIEQTGNNDDASIVSMTHEITEQNTGTEDTGNIKDADELLSGTELADMFEVFNISSQQNEHQLSHEYDEGTDIKKEDSITAECVKNNEMKDVSSREDDVEHQQILDTYQKIAAMYK</sequence>
<accession>A0A2U3N1A8</accession>
<gene>
    <name evidence="3" type="ORF">KPC_2602</name>
</gene>
<keyword evidence="4" id="KW-1185">Reference proteome</keyword>
<keyword evidence="2" id="KW-1133">Transmembrane helix</keyword>